<dbReference type="Proteomes" id="UP001497516">
    <property type="component" value="Chromosome 5"/>
</dbReference>
<sequence length="238" mass="25676">MGSNVYSYNHHHHQQQQAVVESNNNGGRSCERRSRSALPMLCSRNSTKDVVAVAVPFPARSGTPFSGGSGGGVSESEEPVSPKIGCMGQVKRNNRIGGFPAPASASASSSYSSIAAKFHPPPLPAVKYLKLKRVFSARNLTTASSERPNLVSKNGNVDADRRHKSSSSCSASGMVAVNIEEIDPPLPVRSKRFEKEATQSEMSLWERRRSGRMGLKNLELQGIVPQQIPSSKFQPTTV</sequence>
<evidence type="ECO:0000313" key="3">
    <source>
        <dbReference type="Proteomes" id="UP001497516"/>
    </source>
</evidence>
<dbReference type="AlphaFoldDB" id="A0AAV2EYB7"/>
<dbReference type="PANTHER" id="PTHR36323:SF1">
    <property type="entry name" value="MYOTUBULARIN-LIKE PROTEIN"/>
    <property type="match status" value="1"/>
</dbReference>
<proteinExistence type="predicted"/>
<accession>A0AAV2EYB7</accession>
<organism evidence="2 3">
    <name type="scientific">Linum trigynum</name>
    <dbReference type="NCBI Taxonomy" id="586398"/>
    <lineage>
        <taxon>Eukaryota</taxon>
        <taxon>Viridiplantae</taxon>
        <taxon>Streptophyta</taxon>
        <taxon>Embryophyta</taxon>
        <taxon>Tracheophyta</taxon>
        <taxon>Spermatophyta</taxon>
        <taxon>Magnoliopsida</taxon>
        <taxon>eudicotyledons</taxon>
        <taxon>Gunneridae</taxon>
        <taxon>Pentapetalae</taxon>
        <taxon>rosids</taxon>
        <taxon>fabids</taxon>
        <taxon>Malpighiales</taxon>
        <taxon>Linaceae</taxon>
        <taxon>Linum</taxon>
    </lineage>
</organism>
<feature type="compositionally biased region" description="Polar residues" evidence="1">
    <location>
        <begin position="18"/>
        <end position="27"/>
    </location>
</feature>
<reference evidence="2 3" key="1">
    <citation type="submission" date="2024-04" db="EMBL/GenBank/DDBJ databases">
        <authorList>
            <person name="Fracassetti M."/>
        </authorList>
    </citation>
    <scope>NUCLEOTIDE SEQUENCE [LARGE SCALE GENOMIC DNA]</scope>
</reference>
<gene>
    <name evidence="2" type="ORF">LTRI10_LOCUS31157</name>
</gene>
<feature type="region of interest" description="Disordered" evidence="1">
    <location>
        <begin position="61"/>
        <end position="81"/>
    </location>
</feature>
<keyword evidence="3" id="KW-1185">Reference proteome</keyword>
<dbReference type="EMBL" id="OZ034818">
    <property type="protein sequence ID" value="CAL1390365.1"/>
    <property type="molecule type" value="Genomic_DNA"/>
</dbReference>
<evidence type="ECO:0000256" key="1">
    <source>
        <dbReference type="SAM" id="MobiDB-lite"/>
    </source>
</evidence>
<feature type="region of interest" description="Disordered" evidence="1">
    <location>
        <begin position="147"/>
        <end position="170"/>
    </location>
</feature>
<protein>
    <submittedName>
        <fullName evidence="2">Uncharacterized protein</fullName>
    </submittedName>
</protein>
<dbReference type="PANTHER" id="PTHR36323">
    <property type="entry name" value="MYOTUBULARIN-LIKE PROTEIN"/>
    <property type="match status" value="1"/>
</dbReference>
<evidence type="ECO:0000313" key="2">
    <source>
        <dbReference type="EMBL" id="CAL1390365.1"/>
    </source>
</evidence>
<name>A0AAV2EYB7_9ROSI</name>
<feature type="region of interest" description="Disordered" evidence="1">
    <location>
        <begin position="1"/>
        <end position="32"/>
    </location>
</feature>